<organism evidence="1 2">
    <name type="scientific">Panagrolaimus sp. JU765</name>
    <dbReference type="NCBI Taxonomy" id="591449"/>
    <lineage>
        <taxon>Eukaryota</taxon>
        <taxon>Metazoa</taxon>
        <taxon>Ecdysozoa</taxon>
        <taxon>Nematoda</taxon>
        <taxon>Chromadorea</taxon>
        <taxon>Rhabditida</taxon>
        <taxon>Tylenchina</taxon>
        <taxon>Panagrolaimomorpha</taxon>
        <taxon>Panagrolaimoidea</taxon>
        <taxon>Panagrolaimidae</taxon>
        <taxon>Panagrolaimus</taxon>
    </lineage>
</organism>
<name>A0AC34RSW7_9BILA</name>
<accession>A0AC34RSW7</accession>
<dbReference type="Proteomes" id="UP000887576">
    <property type="component" value="Unplaced"/>
</dbReference>
<evidence type="ECO:0000313" key="1">
    <source>
        <dbReference type="Proteomes" id="UP000887576"/>
    </source>
</evidence>
<dbReference type="WBParaSite" id="JU765_v2.g9638.t1">
    <property type="protein sequence ID" value="JU765_v2.g9638.t1"/>
    <property type="gene ID" value="JU765_v2.g9638"/>
</dbReference>
<sequence>MLEIRKNLHKNYSNFEIEEAKNHVWTRFIRSGNFVEKEVGDVEEPPPHASKLGGEMKSEEDLQEMRQRFVSLFLWMFEGLDEVKELILNGKIDEDERSLDEILEELKNC</sequence>
<protein>
    <submittedName>
        <fullName evidence="2">Uncharacterized protein</fullName>
    </submittedName>
</protein>
<proteinExistence type="predicted"/>
<reference evidence="2" key="1">
    <citation type="submission" date="2022-11" db="UniProtKB">
        <authorList>
            <consortium name="WormBaseParasite"/>
        </authorList>
    </citation>
    <scope>IDENTIFICATION</scope>
</reference>
<evidence type="ECO:0000313" key="2">
    <source>
        <dbReference type="WBParaSite" id="JU765_v2.g9638.t1"/>
    </source>
</evidence>